<dbReference type="PANTHER" id="PTHR34982">
    <property type="entry name" value="YOP PROTEINS TRANSLOCATION PROTEIN L"/>
    <property type="match status" value="1"/>
</dbReference>
<comment type="caution">
    <text evidence="3">The sequence shown here is derived from an EMBL/GenBank/DDBJ whole genome shotgun (WGS) entry which is preliminary data.</text>
</comment>
<dbReference type="InterPro" id="IPR051472">
    <property type="entry name" value="T3SS_Stator/FliH"/>
</dbReference>
<keyword evidence="4" id="KW-1185">Reference proteome</keyword>
<accession>A0A916RIQ0</accession>
<keyword evidence="1" id="KW-0813">Transport</keyword>
<name>A0A916RIQ0_9HYPH</name>
<dbReference type="PANTHER" id="PTHR34982:SF1">
    <property type="entry name" value="FLAGELLAR ASSEMBLY PROTEIN FLIH"/>
    <property type="match status" value="1"/>
</dbReference>
<dbReference type="GO" id="GO:0005829">
    <property type="term" value="C:cytosol"/>
    <property type="evidence" value="ECO:0007669"/>
    <property type="project" value="TreeGrafter"/>
</dbReference>
<proteinExistence type="predicted"/>
<sequence>MSAAPARFTFDLDLAAPQRKMRSIPEDEVNLMLAHARASSYNDGLRDGQSSIEARAADTLAESANQLMDKLGDTVETLARRQRQYLEDAVTLSATIARKLAAHLVARQPAAEMTALIEECMTSLDHAPHLVIRCHPELCDAMKDAAEAHMTSTGFTGRLVVMGDPEIHLGDGRLEWVDGGLVRDINTISDEINARIAAYLAAHDAKTE</sequence>
<evidence type="ECO:0000256" key="2">
    <source>
        <dbReference type="ARBA" id="ARBA00022927"/>
    </source>
</evidence>
<evidence type="ECO:0000256" key="1">
    <source>
        <dbReference type="ARBA" id="ARBA00022448"/>
    </source>
</evidence>
<keyword evidence="3" id="KW-0282">Flagellum</keyword>
<reference evidence="3 4" key="1">
    <citation type="journal article" date="2014" name="Int. J. Syst. Evol. Microbiol.">
        <title>Complete genome sequence of Corynebacterium casei LMG S-19264T (=DSM 44701T), isolated from a smear-ripened cheese.</title>
        <authorList>
            <consortium name="US DOE Joint Genome Institute (JGI-PGF)"/>
            <person name="Walter F."/>
            <person name="Albersmeier A."/>
            <person name="Kalinowski J."/>
            <person name="Ruckert C."/>
        </authorList>
    </citation>
    <scope>NUCLEOTIDE SEQUENCE [LARGE SCALE GENOMIC DNA]</scope>
    <source>
        <strain evidence="3 4">CGMCC 1.15896</strain>
    </source>
</reference>
<dbReference type="Proteomes" id="UP000596977">
    <property type="component" value="Unassembled WGS sequence"/>
</dbReference>
<dbReference type="GO" id="GO:0015031">
    <property type="term" value="P:protein transport"/>
    <property type="evidence" value="ECO:0007669"/>
    <property type="project" value="UniProtKB-KW"/>
</dbReference>
<evidence type="ECO:0000313" key="4">
    <source>
        <dbReference type="Proteomes" id="UP000596977"/>
    </source>
</evidence>
<dbReference type="RefSeq" id="WP_127073683.1">
    <property type="nucleotide sequence ID" value="NZ_BMKB01000005.1"/>
</dbReference>
<keyword evidence="3" id="KW-0966">Cell projection</keyword>
<gene>
    <name evidence="3" type="primary">fliH</name>
    <name evidence="3" type="ORF">GCM10011499_29720</name>
</gene>
<dbReference type="OrthoDB" id="7304298at2"/>
<organism evidence="3 4">
    <name type="scientific">Pelagibacterium lentulum</name>
    <dbReference type="NCBI Taxonomy" id="2029865"/>
    <lineage>
        <taxon>Bacteria</taxon>
        <taxon>Pseudomonadati</taxon>
        <taxon>Pseudomonadota</taxon>
        <taxon>Alphaproteobacteria</taxon>
        <taxon>Hyphomicrobiales</taxon>
        <taxon>Devosiaceae</taxon>
        <taxon>Pelagibacterium</taxon>
    </lineage>
</organism>
<keyword evidence="2" id="KW-0653">Protein transport</keyword>
<protein>
    <submittedName>
        <fullName evidence="3">Flagellar assembly protein FliH</fullName>
    </submittedName>
</protein>
<dbReference type="EMBL" id="BMKB01000005">
    <property type="protein sequence ID" value="GGA57569.1"/>
    <property type="molecule type" value="Genomic_DNA"/>
</dbReference>
<dbReference type="AlphaFoldDB" id="A0A916RIQ0"/>
<keyword evidence="3" id="KW-0969">Cilium</keyword>
<evidence type="ECO:0000313" key="3">
    <source>
        <dbReference type="EMBL" id="GGA57569.1"/>
    </source>
</evidence>